<sequence length="196" mass="20968">MAKSRIAPSAAFASIPVDDLGQGDRINFGVASILGHRPEVAGALGALKAALVSTGTLSPRLVELVRLRIAFHNQCRSCMSVRYQSAIDDGLTEDLVCSLERPAEADHLTPAERSALRYADLFATDHLSIDDAVYDDLRRHFTESELVELGVHCAYAVGMGRLAATWSVTEDVPDAFRTASDSPLAPWDSDGVVASG</sequence>
<dbReference type="EMBL" id="AP022608">
    <property type="protein sequence ID" value="BBZ17606.1"/>
    <property type="molecule type" value="Genomic_DNA"/>
</dbReference>
<dbReference type="AlphaFoldDB" id="A0A7I7WIY4"/>
<evidence type="ECO:0000313" key="3">
    <source>
        <dbReference type="Proteomes" id="UP000466187"/>
    </source>
</evidence>
<dbReference type="InterPro" id="IPR029032">
    <property type="entry name" value="AhpD-like"/>
</dbReference>
<feature type="domain" description="Carboxymuconolactone decarboxylase-like" evidence="1">
    <location>
        <begin position="38"/>
        <end position="120"/>
    </location>
</feature>
<evidence type="ECO:0000259" key="1">
    <source>
        <dbReference type="Pfam" id="PF02627"/>
    </source>
</evidence>
<dbReference type="PANTHER" id="PTHR34846:SF5">
    <property type="entry name" value="CARBOXYMUCONOLACTONE DECARBOXYLASE-LIKE DOMAIN-CONTAINING PROTEIN"/>
    <property type="match status" value="1"/>
</dbReference>
<dbReference type="Pfam" id="PF02627">
    <property type="entry name" value="CMD"/>
    <property type="match status" value="1"/>
</dbReference>
<name>A0A7I7WIY4_MYCGU</name>
<proteinExistence type="predicted"/>
<gene>
    <name evidence="2" type="ORF">MGAD_19410</name>
</gene>
<accession>A0A7I7WIY4</accession>
<organism evidence="2 3">
    <name type="scientific">Mycolicibacterium gadium</name>
    <name type="common">Mycobacterium gadium</name>
    <dbReference type="NCBI Taxonomy" id="1794"/>
    <lineage>
        <taxon>Bacteria</taxon>
        <taxon>Bacillati</taxon>
        <taxon>Actinomycetota</taxon>
        <taxon>Actinomycetes</taxon>
        <taxon>Mycobacteriales</taxon>
        <taxon>Mycobacteriaceae</taxon>
        <taxon>Mycolicibacterium</taxon>
    </lineage>
</organism>
<dbReference type="GO" id="GO:0051920">
    <property type="term" value="F:peroxiredoxin activity"/>
    <property type="evidence" value="ECO:0007669"/>
    <property type="project" value="InterPro"/>
</dbReference>
<dbReference type="RefSeq" id="WP_163686318.1">
    <property type="nucleotide sequence ID" value="NZ_AP022608.1"/>
</dbReference>
<dbReference type="PANTHER" id="PTHR34846">
    <property type="entry name" value="4-CARBOXYMUCONOLACTONE DECARBOXYLASE FAMILY PROTEIN (AFU_ORTHOLOGUE AFUA_6G11590)"/>
    <property type="match status" value="1"/>
</dbReference>
<dbReference type="Proteomes" id="UP000466187">
    <property type="component" value="Chromosome"/>
</dbReference>
<dbReference type="SUPFAM" id="SSF69118">
    <property type="entry name" value="AhpD-like"/>
    <property type="match status" value="1"/>
</dbReference>
<protein>
    <recommendedName>
        <fullName evidence="1">Carboxymuconolactone decarboxylase-like domain-containing protein</fullName>
    </recommendedName>
</protein>
<reference evidence="2 3" key="1">
    <citation type="journal article" date="2019" name="Emerg. Microbes Infect.">
        <title>Comprehensive subspecies identification of 175 nontuberculous mycobacteria species based on 7547 genomic profiles.</title>
        <authorList>
            <person name="Matsumoto Y."/>
            <person name="Kinjo T."/>
            <person name="Motooka D."/>
            <person name="Nabeya D."/>
            <person name="Jung N."/>
            <person name="Uechi K."/>
            <person name="Horii T."/>
            <person name="Iida T."/>
            <person name="Fujita J."/>
            <person name="Nakamura S."/>
        </authorList>
    </citation>
    <scope>NUCLEOTIDE SEQUENCE [LARGE SCALE GENOMIC DNA]</scope>
    <source>
        <strain evidence="2 3">JCM 12688</strain>
    </source>
</reference>
<evidence type="ECO:0000313" key="2">
    <source>
        <dbReference type="EMBL" id="BBZ17606.1"/>
    </source>
</evidence>
<dbReference type="KEGG" id="mgad:MGAD_19410"/>
<dbReference type="Gene3D" id="1.20.1290.10">
    <property type="entry name" value="AhpD-like"/>
    <property type="match status" value="1"/>
</dbReference>
<dbReference type="InterPro" id="IPR003779">
    <property type="entry name" value="CMD-like"/>
</dbReference>